<dbReference type="InterPro" id="IPR016047">
    <property type="entry name" value="M23ase_b-sheet_dom"/>
</dbReference>
<evidence type="ECO:0000256" key="1">
    <source>
        <dbReference type="SAM" id="SignalP"/>
    </source>
</evidence>
<dbReference type="Gene3D" id="2.70.70.10">
    <property type="entry name" value="Glucose Permease (Domain IIA)"/>
    <property type="match status" value="1"/>
</dbReference>
<evidence type="ECO:0000313" key="4">
    <source>
        <dbReference type="Proteomes" id="UP000064137"/>
    </source>
</evidence>
<feature type="domain" description="M23ase beta-sheet core" evidence="2">
    <location>
        <begin position="174"/>
        <end position="267"/>
    </location>
</feature>
<protein>
    <submittedName>
        <fullName evidence="3">Peptidase M23</fullName>
    </submittedName>
</protein>
<accession>A0A0U4VU02</accession>
<sequence>MDRRLTALITCLTLALAVPAVAPAAESATLTKTSAKSQARKGQVKLKVRNASEGRIFEVRNDFDVPVRVELRLQRTVNVAGAERPIRQVVAPRSTVQLAVIRKRQQGFPMHFDQSFNYSPQLAVGTLPPLADGAPSATGSGLGYGYAWPWREGNYYVTQGAGGDFSHHTPKGRYAVDIAMPEGTPISAARAGTVIDVENGQFGHGPSPSGNFVRIAHEDGSQSAYLHLRRGSVKVRPGERVEIGTPLAESGNTGRSTGPHLHFVVQAREGGEMVSIPFRFVRPLAALPNMALGDR</sequence>
<dbReference type="InterPro" id="IPR050570">
    <property type="entry name" value="Cell_wall_metabolism_enzyme"/>
</dbReference>
<dbReference type="EMBL" id="CP013987">
    <property type="protein sequence ID" value="ALZ86615.1"/>
    <property type="molecule type" value="Genomic_DNA"/>
</dbReference>
<dbReference type="CDD" id="cd12797">
    <property type="entry name" value="M23_peptidase"/>
    <property type="match status" value="1"/>
</dbReference>
<proteinExistence type="predicted"/>
<keyword evidence="1" id="KW-0732">Signal</keyword>
<reference evidence="3 4" key="1">
    <citation type="submission" date="2016-01" db="EMBL/GenBank/DDBJ databases">
        <title>Annotation of Pseudomonas oryzihabitans USDA-ARS-USMARC-56511.</title>
        <authorList>
            <person name="Harhay G.P."/>
            <person name="Harhay D.M."/>
            <person name="Smith T.P.L."/>
            <person name="Bono J.L."/>
            <person name="Heaton M.P."/>
            <person name="Clawson M.L."/>
            <person name="Chitko-Mckown C.G."/>
            <person name="Capik S.F."/>
            <person name="DeDonder K.D."/>
            <person name="Apley M.D."/>
            <person name="Lubbers B.V."/>
            <person name="White B.J."/>
            <person name="Larson R.L."/>
        </authorList>
    </citation>
    <scope>NUCLEOTIDE SEQUENCE [LARGE SCALE GENOMIC DNA]</scope>
    <source>
        <strain evidence="3 4">USDA-ARS-USMARC-56511</strain>
    </source>
</reference>
<evidence type="ECO:0000313" key="3">
    <source>
        <dbReference type="EMBL" id="ALZ86615.1"/>
    </source>
</evidence>
<dbReference type="SUPFAM" id="SSF51261">
    <property type="entry name" value="Duplicated hybrid motif"/>
    <property type="match status" value="1"/>
</dbReference>
<organism evidence="3 4">
    <name type="scientific">Pseudomonas oryzihabitans</name>
    <dbReference type="NCBI Taxonomy" id="47885"/>
    <lineage>
        <taxon>Bacteria</taxon>
        <taxon>Pseudomonadati</taxon>
        <taxon>Pseudomonadota</taxon>
        <taxon>Gammaproteobacteria</taxon>
        <taxon>Pseudomonadales</taxon>
        <taxon>Pseudomonadaceae</taxon>
        <taxon>Pseudomonas</taxon>
    </lineage>
</organism>
<dbReference type="PANTHER" id="PTHR21666">
    <property type="entry name" value="PEPTIDASE-RELATED"/>
    <property type="match status" value="1"/>
</dbReference>
<dbReference type="InterPro" id="IPR011055">
    <property type="entry name" value="Dup_hybrid_motif"/>
</dbReference>
<name>A0A0U4VU02_9PSED</name>
<dbReference type="Proteomes" id="UP000064137">
    <property type="component" value="Chromosome"/>
</dbReference>
<feature type="chain" id="PRO_5006852931" evidence="1">
    <location>
        <begin position="25"/>
        <end position="295"/>
    </location>
</feature>
<evidence type="ECO:0000259" key="2">
    <source>
        <dbReference type="Pfam" id="PF01551"/>
    </source>
</evidence>
<dbReference type="KEGG" id="por:APT59_21260"/>
<dbReference type="RefSeq" id="WP_059316657.1">
    <property type="nucleotide sequence ID" value="NZ_CP013987.1"/>
</dbReference>
<dbReference type="PANTHER" id="PTHR21666:SF294">
    <property type="entry name" value="PEPTIDASE M23"/>
    <property type="match status" value="1"/>
</dbReference>
<feature type="signal peptide" evidence="1">
    <location>
        <begin position="1"/>
        <end position="24"/>
    </location>
</feature>
<gene>
    <name evidence="3" type="ORF">APT59_21260</name>
</gene>
<dbReference type="GO" id="GO:0004222">
    <property type="term" value="F:metalloendopeptidase activity"/>
    <property type="evidence" value="ECO:0007669"/>
    <property type="project" value="TreeGrafter"/>
</dbReference>
<dbReference type="OrthoDB" id="9809488at2"/>
<dbReference type="AlphaFoldDB" id="A0A0U4VU02"/>
<dbReference type="Pfam" id="PF01551">
    <property type="entry name" value="Peptidase_M23"/>
    <property type="match status" value="1"/>
</dbReference>